<feature type="transmembrane region" description="Helical" evidence="6">
    <location>
        <begin position="253"/>
        <end position="271"/>
    </location>
</feature>
<dbReference type="AlphaFoldDB" id="A0A0C2C084"/>
<feature type="transmembrane region" description="Helical" evidence="6">
    <location>
        <begin position="307"/>
        <end position="330"/>
    </location>
</feature>
<dbReference type="Pfam" id="PF12710">
    <property type="entry name" value="HAD"/>
    <property type="match status" value="1"/>
</dbReference>
<dbReference type="InterPro" id="IPR023214">
    <property type="entry name" value="HAD_sf"/>
</dbReference>
<keyword evidence="2" id="KW-1003">Cell membrane</keyword>
<dbReference type="GO" id="GO:0016765">
    <property type="term" value="F:transferase activity, transferring alkyl or aryl (other than methyl) groups"/>
    <property type="evidence" value="ECO:0007669"/>
    <property type="project" value="InterPro"/>
</dbReference>
<keyword evidence="5 6" id="KW-0472">Membrane</keyword>
<evidence type="ECO:0000256" key="2">
    <source>
        <dbReference type="ARBA" id="ARBA00022475"/>
    </source>
</evidence>
<gene>
    <name evidence="7" type="ORF">TSA66_13125</name>
</gene>
<dbReference type="Pfam" id="PF01040">
    <property type="entry name" value="UbiA"/>
    <property type="match status" value="1"/>
</dbReference>
<dbReference type="PANTHER" id="PTHR11048:SF5">
    <property type="entry name" value="DECAPRENYL-PHOSPHATE PHOSPHORIBOSYLTRANSFERASE"/>
    <property type="match status" value="1"/>
</dbReference>
<dbReference type="InterPro" id="IPR000537">
    <property type="entry name" value="UbiA_prenyltransferase"/>
</dbReference>
<keyword evidence="3 6" id="KW-0812">Transmembrane</keyword>
<feature type="transmembrane region" description="Helical" evidence="6">
    <location>
        <begin position="379"/>
        <end position="400"/>
    </location>
</feature>
<dbReference type="EMBL" id="JWJG01000028">
    <property type="protein sequence ID" value="KIF83716.1"/>
    <property type="molecule type" value="Genomic_DNA"/>
</dbReference>
<dbReference type="STRING" id="709839.TSA66_13125"/>
<keyword evidence="4 6" id="KW-1133">Transmembrane helix</keyword>
<accession>A0A0C2C084</accession>
<feature type="transmembrane region" description="Helical" evidence="6">
    <location>
        <begin position="412"/>
        <end position="431"/>
    </location>
</feature>
<dbReference type="GO" id="GO:0009247">
    <property type="term" value="P:glycolipid biosynthetic process"/>
    <property type="evidence" value="ECO:0007669"/>
    <property type="project" value="TreeGrafter"/>
</dbReference>
<dbReference type="PANTHER" id="PTHR11048">
    <property type="entry name" value="PRENYLTRANSFERASES"/>
    <property type="match status" value="1"/>
</dbReference>
<dbReference type="InterPro" id="IPR044878">
    <property type="entry name" value="UbiA_sf"/>
</dbReference>
<comment type="subcellular location">
    <subcellularLocation>
        <location evidence="1">Membrane</location>
        <topology evidence="1">Multi-pass membrane protein</topology>
    </subcellularLocation>
</comment>
<dbReference type="InterPro" id="IPR039653">
    <property type="entry name" value="Prenyltransferase"/>
</dbReference>
<reference evidence="7 8" key="1">
    <citation type="submission" date="2014-12" db="EMBL/GenBank/DDBJ databases">
        <title>Denitrispirillum autotrophicum gen. nov., sp. nov., Denitrifying, Facultatively Autotrophic Bacteria Isolated from Rice Paddy Soil.</title>
        <authorList>
            <person name="Ishii S."/>
            <person name="Ashida N."/>
            <person name="Ohno H."/>
            <person name="Otsuka S."/>
            <person name="Yokota A."/>
            <person name="Senoo K."/>
        </authorList>
    </citation>
    <scope>NUCLEOTIDE SEQUENCE [LARGE SCALE GENOMIC DNA]</scope>
    <source>
        <strain evidence="7 8">TSA66</strain>
    </source>
</reference>
<dbReference type="NCBIfam" id="NF006088">
    <property type="entry name" value="PRK08238.1"/>
    <property type="match status" value="1"/>
</dbReference>
<dbReference type="SUPFAM" id="SSF56784">
    <property type="entry name" value="HAD-like"/>
    <property type="match status" value="1"/>
</dbReference>
<evidence type="ECO:0000256" key="6">
    <source>
        <dbReference type="SAM" id="Phobius"/>
    </source>
</evidence>
<dbReference type="Gene3D" id="1.10.357.140">
    <property type="entry name" value="UbiA prenyltransferase"/>
    <property type="match status" value="1"/>
</dbReference>
<evidence type="ECO:0000256" key="5">
    <source>
        <dbReference type="ARBA" id="ARBA00023136"/>
    </source>
</evidence>
<dbReference type="CDD" id="cd13963">
    <property type="entry name" value="PT_UbiA_2"/>
    <property type="match status" value="1"/>
</dbReference>
<name>A0A0C2C084_9BURK</name>
<dbReference type="Proteomes" id="UP000031572">
    <property type="component" value="Unassembled WGS sequence"/>
</dbReference>
<feature type="transmembrane region" description="Helical" evidence="6">
    <location>
        <begin position="277"/>
        <end position="295"/>
    </location>
</feature>
<evidence type="ECO:0000256" key="3">
    <source>
        <dbReference type="ARBA" id="ARBA00022692"/>
    </source>
</evidence>
<protein>
    <recommendedName>
        <fullName evidence="9">UbiA prenyltransferase</fullName>
    </recommendedName>
</protein>
<dbReference type="GO" id="GO:0005886">
    <property type="term" value="C:plasma membrane"/>
    <property type="evidence" value="ECO:0007669"/>
    <property type="project" value="TreeGrafter"/>
</dbReference>
<feature type="transmembrane region" description="Helical" evidence="6">
    <location>
        <begin position="213"/>
        <end position="232"/>
    </location>
</feature>
<feature type="transmembrane region" description="Helical" evidence="6">
    <location>
        <begin position="336"/>
        <end position="358"/>
    </location>
</feature>
<dbReference type="Gene3D" id="3.40.50.1000">
    <property type="entry name" value="HAD superfamily/HAD-like"/>
    <property type="match status" value="1"/>
</dbReference>
<dbReference type="InterPro" id="IPR036412">
    <property type="entry name" value="HAD-like_sf"/>
</dbReference>
<sequence length="468" mass="51718">MYVDIDGTLIKTDLLVESALRLALRNPLYVFAMLMWFIRGKAVLKHEIARRVRIDVAHLPYHAEFIEWLRLHATNGRALILASASHESYVKGIASHLGFFTDTMGSTNRLNMAGKNKLAAIKAHSAKQPFDYAGNARPDLSIWQEARHAIVVNPDSGIESAARSVASVQKVFHAPQADLKVWLKAIRIHQWLKNLLIGVPLLTAFQFQNPVAVLHTAVAIIAFGLVASATYLMNDLMDLDSDRRHPRKKNRPLASGQIGILQAVTVGLLILAGGLTLAATVSLAFLASVIVYLVATLSYSWKLKRYMLIDVLCLGGLYTWRIIAGAIAIGAEISNWLAAFSMFMFLSLALVKRCAELVSLAEQSRQSAQGRDYRVTDTLILTALGVASGCSATLVLALFIESPNTIVHYGHPRLLWLLCPLLLYWVSRIWVKTARGEMHDDPIVYAARDRASWVIFGSLVLITLLAHL</sequence>
<feature type="transmembrane region" description="Helical" evidence="6">
    <location>
        <begin position="451"/>
        <end position="467"/>
    </location>
</feature>
<evidence type="ECO:0000256" key="1">
    <source>
        <dbReference type="ARBA" id="ARBA00004141"/>
    </source>
</evidence>
<organism evidence="7 8">
    <name type="scientific">Noviherbaspirillum autotrophicum</name>
    <dbReference type="NCBI Taxonomy" id="709839"/>
    <lineage>
        <taxon>Bacteria</taxon>
        <taxon>Pseudomonadati</taxon>
        <taxon>Pseudomonadota</taxon>
        <taxon>Betaproteobacteria</taxon>
        <taxon>Burkholderiales</taxon>
        <taxon>Oxalobacteraceae</taxon>
        <taxon>Noviherbaspirillum</taxon>
    </lineage>
</organism>
<keyword evidence="8" id="KW-1185">Reference proteome</keyword>
<proteinExistence type="predicted"/>
<comment type="caution">
    <text evidence="7">The sequence shown here is derived from an EMBL/GenBank/DDBJ whole genome shotgun (WGS) entry which is preliminary data.</text>
</comment>
<evidence type="ECO:0000313" key="7">
    <source>
        <dbReference type="EMBL" id="KIF83716.1"/>
    </source>
</evidence>
<evidence type="ECO:0008006" key="9">
    <source>
        <dbReference type="Google" id="ProtNLM"/>
    </source>
</evidence>
<evidence type="ECO:0000256" key="4">
    <source>
        <dbReference type="ARBA" id="ARBA00022989"/>
    </source>
</evidence>
<evidence type="ECO:0000313" key="8">
    <source>
        <dbReference type="Proteomes" id="UP000031572"/>
    </source>
</evidence>